<dbReference type="AlphaFoldDB" id="A0A9X2KUJ5"/>
<dbReference type="PANTHER" id="PTHR43464:SF19">
    <property type="entry name" value="UBIQUINONE BIOSYNTHESIS O-METHYLTRANSFERASE, MITOCHONDRIAL"/>
    <property type="match status" value="1"/>
</dbReference>
<dbReference type="GO" id="GO:0032259">
    <property type="term" value="P:methylation"/>
    <property type="evidence" value="ECO:0007669"/>
    <property type="project" value="UniProtKB-KW"/>
</dbReference>
<dbReference type="InterPro" id="IPR029063">
    <property type="entry name" value="SAM-dependent_MTases_sf"/>
</dbReference>
<keyword evidence="2" id="KW-0808">Transferase</keyword>
<keyword evidence="3" id="KW-0949">S-adenosyl-L-methionine</keyword>
<accession>A0A9X2KUJ5</accession>
<reference evidence="5" key="1">
    <citation type="submission" date="2022-05" db="EMBL/GenBank/DDBJ databases">
        <authorList>
            <person name="Sun H.-N."/>
        </authorList>
    </citation>
    <scope>NUCLEOTIDE SEQUENCE</scope>
    <source>
        <strain evidence="5">HB14</strain>
    </source>
</reference>
<evidence type="ECO:0000256" key="2">
    <source>
        <dbReference type="ARBA" id="ARBA00022679"/>
    </source>
</evidence>
<reference evidence="5" key="2">
    <citation type="submission" date="2023-01" db="EMBL/GenBank/DDBJ databases">
        <title>Gilvimarinus xylanilyticus HB14 isolated from Caulerpa lentillifera aquaculture base in Hainan, China.</title>
        <authorList>
            <person name="Zhang Y.-J."/>
        </authorList>
    </citation>
    <scope>NUCLEOTIDE SEQUENCE</scope>
    <source>
        <strain evidence="5">HB14</strain>
    </source>
</reference>
<protein>
    <submittedName>
        <fullName evidence="5">Class I SAM-dependent methyltransferase</fullName>
    </submittedName>
</protein>
<dbReference type="SUPFAM" id="SSF53335">
    <property type="entry name" value="S-adenosyl-L-methionine-dependent methyltransferases"/>
    <property type="match status" value="1"/>
</dbReference>
<sequence>MDAVLALKPQSVLDIGCGEGWLVRALAGHASRLVGVDATEALIDQARQSGDGEFYTARYEDISQCLSDQRFDVAVCNFSLLGKESVEVLLAAIPRILNDGGHLVIQTLHPRNACGDTPYRDGWREGSWKGFSRDFCDAPPWYFRTLESWIALLTRSDLALYHLLEPFFPDTQQPASLILVAEPTDRR</sequence>
<dbReference type="CDD" id="cd02440">
    <property type="entry name" value="AdoMet_MTases"/>
    <property type="match status" value="1"/>
</dbReference>
<feature type="domain" description="Methyltransferase type 11" evidence="4">
    <location>
        <begin position="13"/>
        <end position="105"/>
    </location>
</feature>
<dbReference type="EMBL" id="JAMFTH010000005">
    <property type="protein sequence ID" value="MCP8900359.1"/>
    <property type="molecule type" value="Genomic_DNA"/>
</dbReference>
<evidence type="ECO:0000256" key="1">
    <source>
        <dbReference type="ARBA" id="ARBA00022603"/>
    </source>
</evidence>
<name>A0A9X2KUJ5_9GAMM</name>
<evidence type="ECO:0000313" key="5">
    <source>
        <dbReference type="EMBL" id="MCP8900359.1"/>
    </source>
</evidence>
<dbReference type="InterPro" id="IPR013216">
    <property type="entry name" value="Methyltransf_11"/>
</dbReference>
<evidence type="ECO:0000313" key="6">
    <source>
        <dbReference type="Proteomes" id="UP001139319"/>
    </source>
</evidence>
<keyword evidence="6" id="KW-1185">Reference proteome</keyword>
<dbReference type="GO" id="GO:0008757">
    <property type="term" value="F:S-adenosylmethionine-dependent methyltransferase activity"/>
    <property type="evidence" value="ECO:0007669"/>
    <property type="project" value="InterPro"/>
</dbReference>
<proteinExistence type="predicted"/>
<dbReference type="Gene3D" id="3.40.50.150">
    <property type="entry name" value="Vaccinia Virus protein VP39"/>
    <property type="match status" value="1"/>
</dbReference>
<organism evidence="5 6">
    <name type="scientific">Gilvimarinus xylanilyticus</name>
    <dbReference type="NCBI Taxonomy" id="2944139"/>
    <lineage>
        <taxon>Bacteria</taxon>
        <taxon>Pseudomonadati</taxon>
        <taxon>Pseudomonadota</taxon>
        <taxon>Gammaproteobacteria</taxon>
        <taxon>Cellvibrionales</taxon>
        <taxon>Cellvibrionaceae</taxon>
        <taxon>Gilvimarinus</taxon>
    </lineage>
</organism>
<gene>
    <name evidence="5" type="ORF">M6D89_13725</name>
</gene>
<keyword evidence="1 5" id="KW-0489">Methyltransferase</keyword>
<dbReference type="PANTHER" id="PTHR43464">
    <property type="entry name" value="METHYLTRANSFERASE"/>
    <property type="match status" value="1"/>
</dbReference>
<evidence type="ECO:0000259" key="4">
    <source>
        <dbReference type="Pfam" id="PF08241"/>
    </source>
</evidence>
<dbReference type="Proteomes" id="UP001139319">
    <property type="component" value="Unassembled WGS sequence"/>
</dbReference>
<dbReference type="Pfam" id="PF08241">
    <property type="entry name" value="Methyltransf_11"/>
    <property type="match status" value="1"/>
</dbReference>
<comment type="caution">
    <text evidence="5">The sequence shown here is derived from an EMBL/GenBank/DDBJ whole genome shotgun (WGS) entry which is preliminary data.</text>
</comment>
<evidence type="ECO:0000256" key="3">
    <source>
        <dbReference type="ARBA" id="ARBA00022691"/>
    </source>
</evidence>